<keyword evidence="3" id="KW-1185">Reference proteome</keyword>
<dbReference type="SUPFAM" id="SSF103642">
    <property type="entry name" value="Sec-C motif"/>
    <property type="match status" value="1"/>
</dbReference>
<name>A0A370GS95_9COXI</name>
<proteinExistence type="predicted"/>
<dbReference type="SUPFAM" id="SSF54427">
    <property type="entry name" value="NTF2-like"/>
    <property type="match status" value="1"/>
</dbReference>
<protein>
    <submittedName>
        <fullName evidence="2">SEC-C motif-containing protein</fullName>
    </submittedName>
</protein>
<dbReference type="InterPro" id="IPR004027">
    <property type="entry name" value="SEC_C_motif"/>
</dbReference>
<comment type="caution">
    <text evidence="2">The sequence shown here is derived from an EMBL/GenBank/DDBJ whole genome shotgun (WGS) entry which is preliminary data.</text>
</comment>
<organism evidence="2 3">
    <name type="scientific">Aquicella lusitana</name>
    <dbReference type="NCBI Taxonomy" id="254246"/>
    <lineage>
        <taxon>Bacteria</taxon>
        <taxon>Pseudomonadati</taxon>
        <taxon>Pseudomonadota</taxon>
        <taxon>Gammaproteobacteria</taxon>
        <taxon>Legionellales</taxon>
        <taxon>Coxiellaceae</taxon>
        <taxon>Aquicella</taxon>
    </lineage>
</organism>
<dbReference type="Pfam" id="PF17775">
    <property type="entry name" value="YchJ_M-like"/>
    <property type="match status" value="1"/>
</dbReference>
<dbReference type="Pfam" id="PF02810">
    <property type="entry name" value="SEC-C"/>
    <property type="match status" value="1"/>
</dbReference>
<dbReference type="EMBL" id="QQAX01000005">
    <property type="protein sequence ID" value="RDI46567.1"/>
    <property type="molecule type" value="Genomic_DNA"/>
</dbReference>
<gene>
    <name evidence="2" type="ORF">C8D86_10591</name>
</gene>
<accession>A0A370GS95</accession>
<dbReference type="AlphaFoldDB" id="A0A370GS95"/>
<evidence type="ECO:0000259" key="1">
    <source>
        <dbReference type="Pfam" id="PF17775"/>
    </source>
</evidence>
<sequence length="127" mass="14499">MRSRYTAYTQANIDYIQQTMKLPAANLFDAEKVRQWATEIKWIGLKVIASSCDKTKGIVEFVASFSYHDQLQQMHEHSEFRLEEGKWFYVDGKILPSHPTTATVSKIGRNETCPCGSGKKFKKCCGI</sequence>
<dbReference type="Gene3D" id="3.10.450.50">
    <property type="match status" value="1"/>
</dbReference>
<feature type="domain" description="YchJ-like middle NTF2-like" evidence="1">
    <location>
        <begin position="1"/>
        <end position="92"/>
    </location>
</feature>
<dbReference type="InterPro" id="IPR048469">
    <property type="entry name" value="YchJ-like_M"/>
</dbReference>
<reference evidence="2 3" key="1">
    <citation type="submission" date="2018-07" db="EMBL/GenBank/DDBJ databases">
        <title>Genomic Encyclopedia of Type Strains, Phase IV (KMG-IV): sequencing the most valuable type-strain genomes for metagenomic binning, comparative biology and taxonomic classification.</title>
        <authorList>
            <person name="Goeker M."/>
        </authorList>
    </citation>
    <scope>NUCLEOTIDE SEQUENCE [LARGE SCALE GENOMIC DNA]</scope>
    <source>
        <strain evidence="2 3">DSM 16500</strain>
    </source>
</reference>
<dbReference type="InterPro" id="IPR032710">
    <property type="entry name" value="NTF2-like_dom_sf"/>
</dbReference>
<evidence type="ECO:0000313" key="3">
    <source>
        <dbReference type="Proteomes" id="UP000254720"/>
    </source>
</evidence>
<dbReference type="Proteomes" id="UP000254720">
    <property type="component" value="Unassembled WGS sequence"/>
</dbReference>
<dbReference type="PANTHER" id="PTHR33747:SF1">
    <property type="entry name" value="ADENYLATE CYCLASE-ASSOCIATED CAP C-TERMINAL DOMAIN-CONTAINING PROTEIN"/>
    <property type="match status" value="1"/>
</dbReference>
<evidence type="ECO:0000313" key="2">
    <source>
        <dbReference type="EMBL" id="RDI46567.1"/>
    </source>
</evidence>
<dbReference type="PANTHER" id="PTHR33747">
    <property type="entry name" value="UPF0225 PROTEIN SCO1677"/>
    <property type="match status" value="1"/>
</dbReference>